<feature type="domain" description="Fibronectin type-III" evidence="5">
    <location>
        <begin position="713"/>
        <end position="806"/>
    </location>
</feature>
<feature type="domain" description="Fibronectin type-III" evidence="5">
    <location>
        <begin position="907"/>
        <end position="1000"/>
    </location>
</feature>
<dbReference type="InterPro" id="IPR006558">
    <property type="entry name" value="LamG-like"/>
</dbReference>
<dbReference type="Gene3D" id="2.60.120.200">
    <property type="match status" value="1"/>
</dbReference>
<keyword evidence="7" id="KW-1185">Reference proteome</keyword>
<dbReference type="PROSITE" id="PS50853">
    <property type="entry name" value="FN3"/>
    <property type="match status" value="8"/>
</dbReference>
<evidence type="ECO:0000256" key="1">
    <source>
        <dbReference type="ARBA" id="ARBA00022729"/>
    </source>
</evidence>
<feature type="domain" description="Fibronectin type-III" evidence="5">
    <location>
        <begin position="616"/>
        <end position="709"/>
    </location>
</feature>
<dbReference type="InterPro" id="IPR013320">
    <property type="entry name" value="ConA-like_dom_sf"/>
</dbReference>
<dbReference type="Gene3D" id="3.40.50.200">
    <property type="entry name" value="Peptidase S8/S53 domain"/>
    <property type="match status" value="1"/>
</dbReference>
<evidence type="ECO:0000256" key="4">
    <source>
        <dbReference type="PROSITE-ProRule" id="PRU01240"/>
    </source>
</evidence>
<dbReference type="InterPro" id="IPR013783">
    <property type="entry name" value="Ig-like_fold"/>
</dbReference>
<dbReference type="SUPFAM" id="SSF49899">
    <property type="entry name" value="Concanavalin A-like lectins/glucanases"/>
    <property type="match status" value="1"/>
</dbReference>
<dbReference type="SMART" id="SM00560">
    <property type="entry name" value="LamGL"/>
    <property type="match status" value="1"/>
</dbReference>
<feature type="domain" description="Fibronectin type-III" evidence="5">
    <location>
        <begin position="1105"/>
        <end position="1196"/>
    </location>
</feature>
<dbReference type="RefSeq" id="WP_163964130.1">
    <property type="nucleotide sequence ID" value="NZ_JAAGNX010000002.1"/>
</dbReference>
<feature type="active site" description="Charge relay system" evidence="4">
    <location>
        <position position="305"/>
    </location>
</feature>
<dbReference type="CDD" id="cd00063">
    <property type="entry name" value="FN3"/>
    <property type="match status" value="8"/>
</dbReference>
<dbReference type="PROSITE" id="PS51892">
    <property type="entry name" value="SUBTILASE"/>
    <property type="match status" value="1"/>
</dbReference>
<evidence type="ECO:0000256" key="3">
    <source>
        <dbReference type="ARBA" id="ARBA00023157"/>
    </source>
</evidence>
<dbReference type="GO" id="GO:0004252">
    <property type="term" value="F:serine-type endopeptidase activity"/>
    <property type="evidence" value="ECO:0007669"/>
    <property type="project" value="UniProtKB-UniRule"/>
</dbReference>
<keyword evidence="4" id="KW-0378">Hydrolase</keyword>
<dbReference type="InterPro" id="IPR050991">
    <property type="entry name" value="ECM_Regulatory_Proteins"/>
</dbReference>
<dbReference type="PANTHER" id="PTHR46708">
    <property type="entry name" value="TENASCIN"/>
    <property type="match status" value="1"/>
</dbReference>
<dbReference type="Pfam" id="PF13385">
    <property type="entry name" value="Laminin_G_3"/>
    <property type="match status" value="1"/>
</dbReference>
<proteinExistence type="inferred from homology"/>
<keyword evidence="3" id="KW-1015">Disulfide bond</keyword>
<organism evidence="6 7">
    <name type="scientific">Oceanipulchritudo coccoides</name>
    <dbReference type="NCBI Taxonomy" id="2706888"/>
    <lineage>
        <taxon>Bacteria</taxon>
        <taxon>Pseudomonadati</taxon>
        <taxon>Verrucomicrobiota</taxon>
        <taxon>Opitutia</taxon>
        <taxon>Puniceicoccales</taxon>
        <taxon>Oceanipulchritudinaceae</taxon>
        <taxon>Oceanipulchritudo</taxon>
    </lineage>
</organism>
<dbReference type="Pfam" id="PF00082">
    <property type="entry name" value="Peptidase_S8"/>
    <property type="match status" value="1"/>
</dbReference>
<feature type="domain" description="Fibronectin type-III" evidence="5">
    <location>
        <begin position="1200"/>
        <end position="1293"/>
    </location>
</feature>
<dbReference type="Pfam" id="PF00041">
    <property type="entry name" value="fn3"/>
    <property type="match status" value="6"/>
</dbReference>
<dbReference type="GO" id="GO:0006508">
    <property type="term" value="P:proteolysis"/>
    <property type="evidence" value="ECO:0007669"/>
    <property type="project" value="UniProtKB-KW"/>
</dbReference>
<evidence type="ECO:0000313" key="7">
    <source>
        <dbReference type="Proteomes" id="UP000478417"/>
    </source>
</evidence>
<feature type="active site" description="Charge relay system" evidence="4">
    <location>
        <position position="252"/>
    </location>
</feature>
<dbReference type="PANTHER" id="PTHR46708:SF2">
    <property type="entry name" value="FIBRONECTIN TYPE-III DOMAIN-CONTAINING PROTEIN"/>
    <property type="match status" value="1"/>
</dbReference>
<dbReference type="SUPFAM" id="SSF52743">
    <property type="entry name" value="Subtilisin-like"/>
    <property type="match status" value="1"/>
</dbReference>
<keyword evidence="1" id="KW-0732">Signal</keyword>
<comment type="caution">
    <text evidence="6">The sequence shown here is derived from an EMBL/GenBank/DDBJ whole genome shotgun (WGS) entry which is preliminary data.</text>
</comment>
<feature type="domain" description="Fibronectin type-III" evidence="5">
    <location>
        <begin position="810"/>
        <end position="903"/>
    </location>
</feature>
<name>A0A6B2M3E7_9BACT</name>
<sequence length="1528" mass="160497">MKSSTSNHTVSRSIFAGSITALFLGLAILSQQAPAPLSTEPAAPINPVLEIVDVEKVSVKASPESAVASPTLSFAEARSLRFDSHEFDLGSVIEWRARKDSTVEGILVFEELGPVYFEAERTQGSDWEIRESAILGEFVVLNESLPLNKWQSAGYIDSGYVEIVESNRLVTSVRFRASNLDDQLLAQSIIGASIDEGLFEMNTLVFPVAAPNDPNYAGSYTLNKLELEPVWDAYGFSPEAQLGRRPIIAVVDNGASDTSTDLHIWINEDEIPGNGKDDDGNGFVDDVSGWNFVYNSNDLSFAGGHGSTVSRIAASITNNGVGTASPASSASLMRVMYYETNAGSHYDVIDSMIYAVDNGADVVNCSFIATSSSMFSYVITEAAKVDCIIVAAAGNNKRDLSEYPLYPVCLTAPNLIGVGASDASDVRAASNFSSIYLDLFAPASVTSYSTPLVSSTVALLRAIKPEATAGEITSAIVAGVDVVPSLDGLCISNGRLNVSGAVEALLGEPLSNTDPQDPTPGLPSLNIASVSTNSIGLEWSVSGSVDAFELEVSESGVAFSALEPTSVLQGSERSVLVENLPQETSYKFRIRSLKGALASSWKESGIVTTLAPAPTAPEAPSISLDEVGVGSVSLSWNTSQSVDGFELQASEAGSPYASISGASSFGGSERSVSLTGLGEGVDYRFRIRAVLDGVTSNWKNSPLATTLISSPVAPSAPEIAISGVGVGTIDLSWSASESVDSFEVQMSEAGGAYVALSGGGVFASNETSVQLVGLGEGVDYRFRIRAERGGLTSTWKVSSLATTLVPAPVAPSAPEIAISGVGVGTIDLSWSASESVDSFAVQMSEAGGAYVALSGGGVFASNETSVQLVGLSEGVDYRFRIRAERGGLTSTWKVSALATTLVPAPVAPSVPEIAISGVGVGTIDLSWSASESVDSFEVQMSEAGGAYVALSGGGVFASNETSVQLVGLGEGVDYRFRIRAERSGLTSTWKVSSLATTLVSGPVDVEPPMPFINIESVGAGTVTLSWSVSEGVDAFDLEASVSGQKYAPLPGVSQFSGSATGVQLTGLGQGLSYRFRIRAVRGDLTSMWKKSKLATTTEASQGILVVPSISVDSVGIGTVDLSWNTSDTVDGFELQMSKSGAEFADVELTDPLTGTESGVQLLGLEEGVNYAFRIRSVKEGVSSDWGLSSTVKTLAPAPEAPASPTIAATLIETTTVNLSWSSSESVDGFELQISESGAAYEDLQAGLVLNQNDTSLLVQDLVESVEYQFRIRSVRNGLFSGWTESGLVFTESIPWPRAEHNWKFNNGAEPIAYDSGSMALDIELSAQSGTNWGDGVGALQTGLEFSGSHKGVEVPDSNAINLTNQKSLTLSLWVKIASNSSKKTSVVYEQGGFWRGLNLIVDEGWLFASGWNRPVKESDWAGTTLKGGELPVGQWSHIVLVLDAAETVQENGLTLYVNGQPVASGPASMLWANMEKTGIGQVQGGTVYRSREVRRLDPFSGSIDDLNIWCCALTPEEINNLYESVSAN</sequence>
<keyword evidence="2" id="KW-0677">Repeat</keyword>
<evidence type="ECO:0000259" key="5">
    <source>
        <dbReference type="PROSITE" id="PS50853"/>
    </source>
</evidence>
<dbReference type="EMBL" id="JAAGNX010000002">
    <property type="protein sequence ID" value="NDV62335.1"/>
    <property type="molecule type" value="Genomic_DNA"/>
</dbReference>
<dbReference type="SUPFAM" id="SSF49265">
    <property type="entry name" value="Fibronectin type III"/>
    <property type="match status" value="5"/>
</dbReference>
<gene>
    <name evidence="6" type="ORF">G0Q06_07735</name>
</gene>
<dbReference type="InterPro" id="IPR036116">
    <property type="entry name" value="FN3_sf"/>
</dbReference>
<dbReference type="InterPro" id="IPR003961">
    <property type="entry name" value="FN3_dom"/>
</dbReference>
<reference evidence="6 7" key="1">
    <citation type="submission" date="2020-02" db="EMBL/GenBank/DDBJ databases">
        <title>Albibacoteraceae fam. nov., the first described family within the subdivision 4 Verrucomicrobia.</title>
        <authorList>
            <person name="Xi F."/>
        </authorList>
    </citation>
    <scope>NUCLEOTIDE SEQUENCE [LARGE SCALE GENOMIC DNA]</scope>
    <source>
        <strain evidence="6 7">CK1056</strain>
    </source>
</reference>
<protein>
    <submittedName>
        <fullName evidence="6">S8 family serine peptidase</fullName>
    </submittedName>
</protein>
<feature type="domain" description="Fibronectin type-III" evidence="5">
    <location>
        <begin position="1007"/>
        <end position="1099"/>
    </location>
</feature>
<keyword evidence="4" id="KW-0720">Serine protease</keyword>
<comment type="similarity">
    <text evidence="4">Belongs to the peptidase S8 family.</text>
</comment>
<accession>A0A6B2M3E7</accession>
<feature type="domain" description="Fibronectin type-III" evidence="5">
    <location>
        <begin position="519"/>
        <end position="612"/>
    </location>
</feature>
<dbReference type="SMART" id="SM00060">
    <property type="entry name" value="FN3"/>
    <property type="match status" value="8"/>
</dbReference>
<feature type="active site" description="Charge relay system" evidence="4">
    <location>
        <position position="447"/>
    </location>
</feature>
<dbReference type="InterPro" id="IPR036852">
    <property type="entry name" value="Peptidase_S8/S53_dom_sf"/>
</dbReference>
<keyword evidence="4" id="KW-0645">Protease</keyword>
<dbReference type="InterPro" id="IPR000209">
    <property type="entry name" value="Peptidase_S8/S53_dom"/>
</dbReference>
<dbReference type="Proteomes" id="UP000478417">
    <property type="component" value="Unassembled WGS sequence"/>
</dbReference>
<evidence type="ECO:0000313" key="6">
    <source>
        <dbReference type="EMBL" id="NDV62335.1"/>
    </source>
</evidence>
<dbReference type="Gene3D" id="2.60.40.10">
    <property type="entry name" value="Immunoglobulins"/>
    <property type="match status" value="8"/>
</dbReference>
<evidence type="ECO:0000256" key="2">
    <source>
        <dbReference type="ARBA" id="ARBA00022737"/>
    </source>
</evidence>